<sequence length="129" mass="14843">MDAEKLVAVYVKIRDAKAAKTKEMEDAIKALDTQLDTIEQELLEICKVTGQDGGKTSSGSFTRSVKTRYWTSDWDSMYKFIREHDVPDLLERRIAQGNFKQFLEEFPNLMPEGVNLESKYSITVRRSSK</sequence>
<proteinExistence type="predicted"/>
<evidence type="ECO:0000313" key="1">
    <source>
        <dbReference type="EMBL" id="CAB4123633.1"/>
    </source>
</evidence>
<organism evidence="1">
    <name type="scientific">uncultured Caudovirales phage</name>
    <dbReference type="NCBI Taxonomy" id="2100421"/>
    <lineage>
        <taxon>Viruses</taxon>
        <taxon>Duplodnaviria</taxon>
        <taxon>Heunggongvirae</taxon>
        <taxon>Uroviricota</taxon>
        <taxon>Caudoviricetes</taxon>
        <taxon>Peduoviridae</taxon>
        <taxon>Maltschvirus</taxon>
        <taxon>Maltschvirus maltsch</taxon>
    </lineage>
</organism>
<name>A0A6J5KRH4_9CAUD</name>
<protein>
    <submittedName>
        <fullName evidence="1">Uncharacterized protein</fullName>
    </submittedName>
</protein>
<gene>
    <name evidence="1" type="ORF">UFOVP48_50</name>
</gene>
<accession>A0A6J5KRH4</accession>
<dbReference type="EMBL" id="LR796172">
    <property type="protein sequence ID" value="CAB4123633.1"/>
    <property type="molecule type" value="Genomic_DNA"/>
</dbReference>
<reference evidence="1" key="1">
    <citation type="submission" date="2020-04" db="EMBL/GenBank/DDBJ databases">
        <authorList>
            <person name="Chiriac C."/>
            <person name="Salcher M."/>
            <person name="Ghai R."/>
            <person name="Kavagutti S V."/>
        </authorList>
    </citation>
    <scope>NUCLEOTIDE SEQUENCE</scope>
</reference>